<accession>A0A1I0VAQ4</accession>
<dbReference type="PANTHER" id="PTHR11066:SF34">
    <property type="entry name" value="ACYL-COENZYME A THIOESTERASE 8"/>
    <property type="match status" value="1"/>
</dbReference>
<comment type="subunit">
    <text evidence="2">Homotetramer.</text>
</comment>
<feature type="domain" description="Acyl-CoA thioesterase-like N-terminal HotDog" evidence="10">
    <location>
        <begin position="68"/>
        <end position="145"/>
    </location>
</feature>
<dbReference type="GO" id="GO:0006637">
    <property type="term" value="P:acyl-CoA metabolic process"/>
    <property type="evidence" value="ECO:0007669"/>
    <property type="project" value="InterPro"/>
</dbReference>
<comment type="similarity">
    <text evidence="1">Belongs to the C/M/P thioester hydrolase family.</text>
</comment>
<dbReference type="FunFam" id="2.40.160.210:FF:000001">
    <property type="entry name" value="Acyl-CoA thioesterase II"/>
    <property type="match status" value="1"/>
</dbReference>
<dbReference type="InterPro" id="IPR025652">
    <property type="entry name" value="TesB_C"/>
</dbReference>
<reference evidence="11 12" key="1">
    <citation type="submission" date="2016-10" db="EMBL/GenBank/DDBJ databases">
        <authorList>
            <person name="de Groot N.N."/>
        </authorList>
    </citation>
    <scope>NUCLEOTIDE SEQUENCE [LARGE SCALE GENOMIC DNA]</scope>
    <source>
        <strain evidence="11 12">CGMCC 4.6945</strain>
    </source>
</reference>
<dbReference type="SUPFAM" id="SSF54637">
    <property type="entry name" value="Thioesterase/thiol ester dehydrase-isomerase"/>
    <property type="match status" value="2"/>
</dbReference>
<feature type="region of interest" description="Disordered" evidence="8">
    <location>
        <begin position="1"/>
        <end position="34"/>
    </location>
</feature>
<dbReference type="CDD" id="cd03444">
    <property type="entry name" value="Thioesterase_II_repeat1"/>
    <property type="match status" value="1"/>
</dbReference>
<feature type="domain" description="Acyl-CoA thioesterase 2 C-terminal" evidence="9">
    <location>
        <begin position="202"/>
        <end position="315"/>
    </location>
</feature>
<evidence type="ECO:0000259" key="10">
    <source>
        <dbReference type="Pfam" id="PF13622"/>
    </source>
</evidence>
<keyword evidence="12" id="KW-1185">Reference proteome</keyword>
<keyword evidence="3" id="KW-0378">Hydrolase</keyword>
<dbReference type="RefSeq" id="WP_090029958.1">
    <property type="nucleotide sequence ID" value="NZ_BONM01000013.1"/>
</dbReference>
<evidence type="ECO:0000313" key="11">
    <source>
        <dbReference type="EMBL" id="SFA72676.1"/>
    </source>
</evidence>
<evidence type="ECO:0000256" key="7">
    <source>
        <dbReference type="ARBA" id="ARBA00079653"/>
    </source>
</evidence>
<dbReference type="Pfam" id="PF02551">
    <property type="entry name" value="Acyl_CoA_thio"/>
    <property type="match status" value="1"/>
</dbReference>
<dbReference type="InterPro" id="IPR049449">
    <property type="entry name" value="TesB_ACOT8-like_N"/>
</dbReference>
<dbReference type="PANTHER" id="PTHR11066">
    <property type="entry name" value="ACYL-COA THIOESTERASE"/>
    <property type="match status" value="1"/>
</dbReference>
<evidence type="ECO:0000256" key="2">
    <source>
        <dbReference type="ARBA" id="ARBA00011881"/>
    </source>
</evidence>
<dbReference type="GO" id="GO:0047617">
    <property type="term" value="F:fatty acyl-CoA hydrolase activity"/>
    <property type="evidence" value="ECO:0007669"/>
    <property type="project" value="UniProtKB-EC"/>
</dbReference>
<evidence type="ECO:0000313" key="12">
    <source>
        <dbReference type="Proteomes" id="UP000199012"/>
    </source>
</evidence>
<dbReference type="InterPro" id="IPR042171">
    <property type="entry name" value="Acyl-CoA_hotdog"/>
</dbReference>
<dbReference type="CDD" id="cd03445">
    <property type="entry name" value="Thioesterase_II_repeat2"/>
    <property type="match status" value="1"/>
</dbReference>
<proteinExistence type="inferred from homology"/>
<dbReference type="InterPro" id="IPR029069">
    <property type="entry name" value="HotDog_dom_sf"/>
</dbReference>
<dbReference type="Gene3D" id="2.40.160.210">
    <property type="entry name" value="Acyl-CoA thioesterase, double hotdog domain"/>
    <property type="match status" value="1"/>
</dbReference>
<dbReference type="EMBL" id="FOKA01000001">
    <property type="protein sequence ID" value="SFA72676.1"/>
    <property type="molecule type" value="Genomic_DNA"/>
</dbReference>
<evidence type="ECO:0000256" key="6">
    <source>
        <dbReference type="ARBA" id="ARBA00071120"/>
    </source>
</evidence>
<organism evidence="11 12">
    <name type="scientific">Cellulomonas marina</name>
    <dbReference type="NCBI Taxonomy" id="988821"/>
    <lineage>
        <taxon>Bacteria</taxon>
        <taxon>Bacillati</taxon>
        <taxon>Actinomycetota</taxon>
        <taxon>Actinomycetes</taxon>
        <taxon>Micrococcales</taxon>
        <taxon>Cellulomonadaceae</taxon>
        <taxon>Cellulomonas</taxon>
    </lineage>
</organism>
<dbReference type="Pfam" id="PF13622">
    <property type="entry name" value="4HBT_3"/>
    <property type="match status" value="1"/>
</dbReference>
<evidence type="ECO:0000256" key="1">
    <source>
        <dbReference type="ARBA" id="ARBA00006538"/>
    </source>
</evidence>
<dbReference type="AlphaFoldDB" id="A0A1I0VAQ4"/>
<gene>
    <name evidence="11" type="ORF">SAMN05421867_101241</name>
</gene>
<feature type="compositionally biased region" description="Basic and acidic residues" evidence="8">
    <location>
        <begin position="1"/>
        <end position="27"/>
    </location>
</feature>
<dbReference type="Proteomes" id="UP000199012">
    <property type="component" value="Unassembled WGS sequence"/>
</dbReference>
<protein>
    <recommendedName>
        <fullName evidence="6">Acyl-CoA thioesterase 2</fullName>
    </recommendedName>
    <alternativeName>
        <fullName evidence="7">Thioesterase II</fullName>
    </alternativeName>
</protein>
<dbReference type="InterPro" id="IPR003703">
    <property type="entry name" value="Acyl_CoA_thio"/>
</dbReference>
<dbReference type="STRING" id="988821.SAMN05421867_101241"/>
<name>A0A1I0VAQ4_9CELL</name>
<evidence type="ECO:0000256" key="4">
    <source>
        <dbReference type="ARBA" id="ARBA00023098"/>
    </source>
</evidence>
<sequence length="321" mass="35304">MTPPDEQHDEQQHDEHDAPLPEPDPRAPRVTRADPAAVAATRAVLDALDVTPTGEDAFVGRSLPKPDGRVYGGQVLAQALLAAARTVPDGRLPHSLHGYFLRAGDLAEPIELQVERLRDGRSFSARRTHALQHGEPILSMIASFQPPQPGVEFADDVPPHVPEPWDVPSAHDVMGHVDHPMARFWTHESAFEVRHVDGALYLGHAGESTGRQRVWMRSRAPLPDDPVLHRALVAYACDQVMLEPVLRRAGLSWMTRGLAVASLDHAQWWHRDLRADEWLLYDQTTPSAQGGRGLGAMRVFAHDGTLVASVAQEGMVRVPQG</sequence>
<evidence type="ECO:0000259" key="9">
    <source>
        <dbReference type="Pfam" id="PF02551"/>
    </source>
</evidence>
<evidence type="ECO:0000256" key="5">
    <source>
        <dbReference type="ARBA" id="ARBA00050943"/>
    </source>
</evidence>
<dbReference type="GO" id="GO:0009062">
    <property type="term" value="P:fatty acid catabolic process"/>
    <property type="evidence" value="ECO:0007669"/>
    <property type="project" value="TreeGrafter"/>
</dbReference>
<comment type="catalytic activity">
    <reaction evidence="5">
        <text>a fatty acyl-CoA + H2O = a fatty acid + CoA + H(+)</text>
        <dbReference type="Rhea" id="RHEA:16781"/>
        <dbReference type="ChEBI" id="CHEBI:15377"/>
        <dbReference type="ChEBI" id="CHEBI:15378"/>
        <dbReference type="ChEBI" id="CHEBI:28868"/>
        <dbReference type="ChEBI" id="CHEBI:57287"/>
        <dbReference type="ChEBI" id="CHEBI:77636"/>
        <dbReference type="EC" id="3.1.2.20"/>
    </reaction>
    <physiologicalReaction direction="left-to-right" evidence="5">
        <dbReference type="Rhea" id="RHEA:16782"/>
    </physiologicalReaction>
</comment>
<keyword evidence="4" id="KW-0443">Lipid metabolism</keyword>
<dbReference type="OrthoDB" id="9781019at2"/>
<evidence type="ECO:0000256" key="3">
    <source>
        <dbReference type="ARBA" id="ARBA00022801"/>
    </source>
</evidence>
<evidence type="ECO:0000256" key="8">
    <source>
        <dbReference type="SAM" id="MobiDB-lite"/>
    </source>
</evidence>